<gene>
    <name evidence="2" type="ORF">NMOB1V02_LOCUS3515</name>
</gene>
<keyword evidence="1" id="KW-0472">Membrane</keyword>
<dbReference type="Proteomes" id="UP000678499">
    <property type="component" value="Unassembled WGS sequence"/>
</dbReference>
<feature type="transmembrane region" description="Helical" evidence="1">
    <location>
        <begin position="65"/>
        <end position="88"/>
    </location>
</feature>
<dbReference type="EMBL" id="CAJPEX010000469">
    <property type="protein sequence ID" value="CAG0915878.1"/>
    <property type="molecule type" value="Genomic_DNA"/>
</dbReference>
<dbReference type="EMBL" id="OA882506">
    <property type="protein sequence ID" value="CAD7275726.1"/>
    <property type="molecule type" value="Genomic_DNA"/>
</dbReference>
<protein>
    <submittedName>
        <fullName evidence="2">Uncharacterized protein</fullName>
    </submittedName>
</protein>
<keyword evidence="1" id="KW-1133">Transmembrane helix</keyword>
<name>A0A7R9BJG6_9CRUS</name>
<evidence type="ECO:0000256" key="1">
    <source>
        <dbReference type="SAM" id="Phobius"/>
    </source>
</evidence>
<feature type="transmembrane region" description="Helical" evidence="1">
    <location>
        <begin position="25"/>
        <end position="44"/>
    </location>
</feature>
<sequence length="95" mass="10475">MATVTVQTVFLASIIILKYMLGLRMVFAAPFALLIATGYMAVLYPRAWRVFINTLPRDINVGSPMCSTSAVFVFVARISITICLMFGFTDSTLNV</sequence>
<keyword evidence="3" id="KW-1185">Reference proteome</keyword>
<reference evidence="2" key="1">
    <citation type="submission" date="2020-11" db="EMBL/GenBank/DDBJ databases">
        <authorList>
            <person name="Tran Van P."/>
        </authorList>
    </citation>
    <scope>NUCLEOTIDE SEQUENCE</scope>
</reference>
<organism evidence="2">
    <name type="scientific">Notodromas monacha</name>
    <dbReference type="NCBI Taxonomy" id="399045"/>
    <lineage>
        <taxon>Eukaryota</taxon>
        <taxon>Metazoa</taxon>
        <taxon>Ecdysozoa</taxon>
        <taxon>Arthropoda</taxon>
        <taxon>Crustacea</taxon>
        <taxon>Oligostraca</taxon>
        <taxon>Ostracoda</taxon>
        <taxon>Podocopa</taxon>
        <taxon>Podocopida</taxon>
        <taxon>Cypridocopina</taxon>
        <taxon>Cypridoidea</taxon>
        <taxon>Cyprididae</taxon>
        <taxon>Notodromas</taxon>
    </lineage>
</organism>
<keyword evidence="1" id="KW-0812">Transmembrane</keyword>
<proteinExistence type="predicted"/>
<evidence type="ECO:0000313" key="3">
    <source>
        <dbReference type="Proteomes" id="UP000678499"/>
    </source>
</evidence>
<accession>A0A7R9BJG6</accession>
<evidence type="ECO:0000313" key="2">
    <source>
        <dbReference type="EMBL" id="CAD7275726.1"/>
    </source>
</evidence>
<dbReference type="AlphaFoldDB" id="A0A7R9BJG6"/>